<dbReference type="RefSeq" id="WP_087629187.1">
    <property type="nucleotide sequence ID" value="NZ_FCNZ02000003.1"/>
</dbReference>
<keyword evidence="2" id="KW-1185">Reference proteome</keyword>
<dbReference type="Proteomes" id="UP000054717">
    <property type="component" value="Unassembled WGS sequence"/>
</dbReference>
<name>A0A158FKD7_9BURK</name>
<sequence>MSQHELIQRAWDLTGEIETAVAECEWTRAAELAEARAPLLMSLEADQPADALATIRKIQSSIEAVTQAAAIAQEALVANHRRSMERASAASRYQQAARF</sequence>
<protein>
    <recommendedName>
        <fullName evidence="3">Flagellar protein FliT</fullName>
    </recommendedName>
</protein>
<organism evidence="1 2">
    <name type="scientific">Caballeronia telluris</name>
    <dbReference type="NCBI Taxonomy" id="326475"/>
    <lineage>
        <taxon>Bacteria</taxon>
        <taxon>Pseudomonadati</taxon>
        <taxon>Pseudomonadota</taxon>
        <taxon>Betaproteobacteria</taxon>
        <taxon>Burkholderiales</taxon>
        <taxon>Burkholderiaceae</taxon>
        <taxon>Caballeronia</taxon>
    </lineage>
</organism>
<proteinExistence type="predicted"/>
<dbReference type="STRING" id="326475.AWB66_01022"/>
<dbReference type="EMBL" id="FCNZ02000003">
    <property type="protein sequence ID" value="SAL20322.1"/>
    <property type="molecule type" value="Genomic_DNA"/>
</dbReference>
<reference evidence="1" key="1">
    <citation type="submission" date="2016-01" db="EMBL/GenBank/DDBJ databases">
        <authorList>
            <person name="Peeters Charlotte."/>
        </authorList>
    </citation>
    <scope>NUCLEOTIDE SEQUENCE</scope>
    <source>
        <strain evidence="1">LMG 22936</strain>
    </source>
</reference>
<evidence type="ECO:0008006" key="3">
    <source>
        <dbReference type="Google" id="ProtNLM"/>
    </source>
</evidence>
<dbReference type="AlphaFoldDB" id="A0A158FKD7"/>
<gene>
    <name evidence="1" type="ORF">AWB66_01022</name>
</gene>
<evidence type="ECO:0000313" key="1">
    <source>
        <dbReference type="EMBL" id="SAL20322.1"/>
    </source>
</evidence>
<evidence type="ECO:0000313" key="2">
    <source>
        <dbReference type="Proteomes" id="UP000054717"/>
    </source>
</evidence>
<comment type="caution">
    <text evidence="1">The sequence shown here is derived from an EMBL/GenBank/DDBJ whole genome shotgun (WGS) entry which is preliminary data.</text>
</comment>
<accession>A0A158FKD7</accession>